<dbReference type="Gramene" id="CDP17135">
    <property type="protein sequence ID" value="CDP17135"/>
    <property type="gene ID" value="GSCOC_T00005061001"/>
</dbReference>
<dbReference type="InParanoid" id="A0A068V8N1"/>
<dbReference type="EMBL" id="HG739228">
    <property type="protein sequence ID" value="CDP17135.1"/>
    <property type="molecule type" value="Genomic_DNA"/>
</dbReference>
<evidence type="ECO:0000313" key="2">
    <source>
        <dbReference type="Proteomes" id="UP000295252"/>
    </source>
</evidence>
<gene>
    <name evidence="1" type="ORF">GSCOC_T00005061001</name>
</gene>
<evidence type="ECO:0000313" key="1">
    <source>
        <dbReference type="EMBL" id="CDP17135.1"/>
    </source>
</evidence>
<reference evidence="2" key="1">
    <citation type="journal article" date="2014" name="Science">
        <title>The coffee genome provides insight into the convergent evolution of caffeine biosynthesis.</title>
        <authorList>
            <person name="Denoeud F."/>
            <person name="Carretero-Paulet L."/>
            <person name="Dereeper A."/>
            <person name="Droc G."/>
            <person name="Guyot R."/>
            <person name="Pietrella M."/>
            <person name="Zheng C."/>
            <person name="Alberti A."/>
            <person name="Anthony F."/>
            <person name="Aprea G."/>
            <person name="Aury J.M."/>
            <person name="Bento P."/>
            <person name="Bernard M."/>
            <person name="Bocs S."/>
            <person name="Campa C."/>
            <person name="Cenci A."/>
            <person name="Combes M.C."/>
            <person name="Crouzillat D."/>
            <person name="Da Silva C."/>
            <person name="Daddiego L."/>
            <person name="De Bellis F."/>
            <person name="Dussert S."/>
            <person name="Garsmeur O."/>
            <person name="Gayraud T."/>
            <person name="Guignon V."/>
            <person name="Jahn K."/>
            <person name="Jamilloux V."/>
            <person name="Joet T."/>
            <person name="Labadie K."/>
            <person name="Lan T."/>
            <person name="Leclercq J."/>
            <person name="Lepelley M."/>
            <person name="Leroy T."/>
            <person name="Li L.T."/>
            <person name="Librado P."/>
            <person name="Lopez L."/>
            <person name="Munoz A."/>
            <person name="Noel B."/>
            <person name="Pallavicini A."/>
            <person name="Perrotta G."/>
            <person name="Poncet V."/>
            <person name="Pot D."/>
            <person name="Priyono X."/>
            <person name="Rigoreau M."/>
            <person name="Rouard M."/>
            <person name="Rozas J."/>
            <person name="Tranchant-Dubreuil C."/>
            <person name="VanBuren R."/>
            <person name="Zhang Q."/>
            <person name="Andrade A.C."/>
            <person name="Argout X."/>
            <person name="Bertrand B."/>
            <person name="de Kochko A."/>
            <person name="Graziosi G."/>
            <person name="Henry R.J."/>
            <person name="Jayarama X."/>
            <person name="Ming R."/>
            <person name="Nagai C."/>
            <person name="Rounsley S."/>
            <person name="Sankoff D."/>
            <person name="Giuliano G."/>
            <person name="Albert V.A."/>
            <person name="Wincker P."/>
            <person name="Lashermes P."/>
        </authorList>
    </citation>
    <scope>NUCLEOTIDE SEQUENCE [LARGE SCALE GENOMIC DNA]</scope>
    <source>
        <strain evidence="2">cv. DH200-94</strain>
    </source>
</reference>
<dbReference type="Proteomes" id="UP000295252">
    <property type="component" value="Chromosome I"/>
</dbReference>
<organism evidence="1 2">
    <name type="scientific">Coffea canephora</name>
    <name type="common">Robusta coffee</name>
    <dbReference type="NCBI Taxonomy" id="49390"/>
    <lineage>
        <taxon>Eukaryota</taxon>
        <taxon>Viridiplantae</taxon>
        <taxon>Streptophyta</taxon>
        <taxon>Embryophyta</taxon>
        <taxon>Tracheophyta</taxon>
        <taxon>Spermatophyta</taxon>
        <taxon>Magnoliopsida</taxon>
        <taxon>eudicotyledons</taxon>
        <taxon>Gunneridae</taxon>
        <taxon>Pentapetalae</taxon>
        <taxon>asterids</taxon>
        <taxon>lamiids</taxon>
        <taxon>Gentianales</taxon>
        <taxon>Rubiaceae</taxon>
        <taxon>Ixoroideae</taxon>
        <taxon>Gardenieae complex</taxon>
        <taxon>Bertiereae - Coffeeae clade</taxon>
        <taxon>Coffeeae</taxon>
        <taxon>Coffea</taxon>
    </lineage>
</organism>
<protein>
    <submittedName>
        <fullName evidence="1">Uncharacterized protein</fullName>
    </submittedName>
</protein>
<keyword evidence="2" id="KW-1185">Reference proteome</keyword>
<accession>A0A068V8N1</accession>
<proteinExistence type="predicted"/>
<sequence>MWILNWVVSGTFADLHQDPDPPHHLARNVLTKAQKGAARVRVKAGVGAVLVVGAKLHQGELWYSLVFAAP</sequence>
<name>A0A068V8N1_COFCA</name>
<dbReference type="AlphaFoldDB" id="A0A068V8N1"/>